<feature type="transmembrane region" description="Helical" evidence="7">
    <location>
        <begin position="133"/>
        <end position="156"/>
    </location>
</feature>
<evidence type="ECO:0000256" key="3">
    <source>
        <dbReference type="ARBA" id="ARBA00022475"/>
    </source>
</evidence>
<dbReference type="InterPro" id="IPR002656">
    <property type="entry name" value="Acyl_transf_3_dom"/>
</dbReference>
<name>A0A6L3V228_9BACI</name>
<evidence type="ECO:0000256" key="4">
    <source>
        <dbReference type="ARBA" id="ARBA00022692"/>
    </source>
</evidence>
<dbReference type="Pfam" id="PF01757">
    <property type="entry name" value="Acyl_transf_3"/>
    <property type="match status" value="1"/>
</dbReference>
<keyword evidence="6 7" id="KW-0472">Membrane</keyword>
<evidence type="ECO:0000256" key="7">
    <source>
        <dbReference type="SAM" id="Phobius"/>
    </source>
</evidence>
<dbReference type="GO" id="GO:0016413">
    <property type="term" value="F:O-acetyltransferase activity"/>
    <property type="evidence" value="ECO:0007669"/>
    <property type="project" value="TreeGrafter"/>
</dbReference>
<dbReference type="PANTHER" id="PTHR40074">
    <property type="entry name" value="O-ACETYLTRANSFERASE WECH"/>
    <property type="match status" value="1"/>
</dbReference>
<feature type="domain" description="Acyltransferase 3" evidence="8">
    <location>
        <begin position="8"/>
        <end position="347"/>
    </location>
</feature>
<feature type="transmembrane region" description="Helical" evidence="7">
    <location>
        <begin position="295"/>
        <end position="316"/>
    </location>
</feature>
<proteinExistence type="inferred from homology"/>
<dbReference type="Proteomes" id="UP000481030">
    <property type="component" value="Unassembled WGS sequence"/>
</dbReference>
<evidence type="ECO:0000313" key="10">
    <source>
        <dbReference type="Proteomes" id="UP000481030"/>
    </source>
</evidence>
<accession>A0A6L3V228</accession>
<protein>
    <submittedName>
        <fullName evidence="9">Acyltransferase</fullName>
    </submittedName>
</protein>
<feature type="transmembrane region" description="Helical" evidence="7">
    <location>
        <begin position="265"/>
        <end position="283"/>
    </location>
</feature>
<dbReference type="EMBL" id="WBOS01000009">
    <property type="protein sequence ID" value="KAB2332248.1"/>
    <property type="molecule type" value="Genomic_DNA"/>
</dbReference>
<reference evidence="9 10" key="1">
    <citation type="journal article" date="2016" name="Antonie Van Leeuwenhoek">
        <title>Bacillus depressus sp. nov., isolated from soil of a sunflower field.</title>
        <authorList>
            <person name="Wei X."/>
            <person name="Xin D."/>
            <person name="Xin Y."/>
            <person name="Zhang H."/>
            <person name="Wang T."/>
            <person name="Zhang J."/>
        </authorList>
    </citation>
    <scope>NUCLEOTIDE SEQUENCE [LARGE SCALE GENOMIC DNA]</scope>
    <source>
        <strain evidence="9 10">BZ1</strain>
    </source>
</reference>
<evidence type="ECO:0000313" key="9">
    <source>
        <dbReference type="EMBL" id="KAB2332248.1"/>
    </source>
</evidence>
<keyword evidence="9" id="KW-0012">Acyltransferase</keyword>
<feature type="transmembrane region" description="Helical" evidence="7">
    <location>
        <begin position="328"/>
        <end position="347"/>
    </location>
</feature>
<feature type="transmembrane region" description="Helical" evidence="7">
    <location>
        <begin position="12"/>
        <end position="31"/>
    </location>
</feature>
<keyword evidence="3" id="KW-1003">Cell membrane</keyword>
<gene>
    <name evidence="9" type="ORF">F7731_16885</name>
</gene>
<comment type="caution">
    <text evidence="9">The sequence shown here is derived from an EMBL/GenBank/DDBJ whole genome shotgun (WGS) entry which is preliminary data.</text>
</comment>
<comment type="similarity">
    <text evidence="2">Belongs to the acyltransferase 3 family.</text>
</comment>
<evidence type="ECO:0000256" key="2">
    <source>
        <dbReference type="ARBA" id="ARBA00007400"/>
    </source>
</evidence>
<evidence type="ECO:0000259" key="8">
    <source>
        <dbReference type="Pfam" id="PF01757"/>
    </source>
</evidence>
<dbReference type="GO" id="GO:0005886">
    <property type="term" value="C:plasma membrane"/>
    <property type="evidence" value="ECO:0007669"/>
    <property type="project" value="UniProtKB-SubCell"/>
</dbReference>
<dbReference type="RefSeq" id="WP_151535978.1">
    <property type="nucleotide sequence ID" value="NZ_WBOS01000009.1"/>
</dbReference>
<keyword evidence="5 7" id="KW-1133">Transmembrane helix</keyword>
<evidence type="ECO:0000256" key="5">
    <source>
        <dbReference type="ARBA" id="ARBA00022989"/>
    </source>
</evidence>
<keyword evidence="9" id="KW-0808">Transferase</keyword>
<feature type="transmembrane region" description="Helical" evidence="7">
    <location>
        <begin position="88"/>
        <end position="113"/>
    </location>
</feature>
<dbReference type="PANTHER" id="PTHR40074:SF2">
    <property type="entry name" value="O-ACETYLTRANSFERASE WECH"/>
    <property type="match status" value="1"/>
</dbReference>
<keyword evidence="4 7" id="KW-0812">Transmembrane</keyword>
<evidence type="ECO:0000256" key="6">
    <source>
        <dbReference type="ARBA" id="ARBA00023136"/>
    </source>
</evidence>
<feature type="transmembrane region" description="Helical" evidence="7">
    <location>
        <begin position="43"/>
        <end position="68"/>
    </location>
</feature>
<dbReference type="OrthoDB" id="65129at2"/>
<feature type="transmembrane region" description="Helical" evidence="7">
    <location>
        <begin position="224"/>
        <end position="245"/>
    </location>
</feature>
<keyword evidence="10" id="KW-1185">Reference proteome</keyword>
<sequence length="379" mass="44611">MKGKSHLEELDLAKAFAIFGVLAVHSSSTGLEGTSTHSFMYFIYNFFNVFGKLGTPTFIFLSSFVLFYSYNNKPIDWESLKRFYKKRFTYILIPYLVFSIIYYVMNMYFYYGFDDLGRQGVNFLKLLATGQAYTHLYFVFINVQFYLIFPIVLIVFKRFPLIRKWSIPLGFIIQWTWVILNSKYFHITEKGSISLSYFMFYFAGAFCGIYYFRMKEWMKNWRKSIFLLGGVLFLYGFISCTYVLIMYFTRTEQISLSNMIYEFSWSGNALFASLSILLLANFAKESFKFRAKKILTEFGAVSFGIYLIHPLFLFFLRKMLPGGTPVLFHGWQVATFVIMFIGSWGIVRFTYNYIPHSWILFGKGKSTRLKKVSEVKMFG</sequence>
<organism evidence="9 10">
    <name type="scientific">Cytobacillus depressus</name>
    <dbReference type="NCBI Taxonomy" id="1602942"/>
    <lineage>
        <taxon>Bacteria</taxon>
        <taxon>Bacillati</taxon>
        <taxon>Bacillota</taxon>
        <taxon>Bacilli</taxon>
        <taxon>Bacillales</taxon>
        <taxon>Bacillaceae</taxon>
        <taxon>Cytobacillus</taxon>
    </lineage>
</organism>
<evidence type="ECO:0000256" key="1">
    <source>
        <dbReference type="ARBA" id="ARBA00004651"/>
    </source>
</evidence>
<dbReference type="AlphaFoldDB" id="A0A6L3V228"/>
<comment type="subcellular location">
    <subcellularLocation>
        <location evidence="1">Cell membrane</location>
        <topology evidence="1">Multi-pass membrane protein</topology>
    </subcellularLocation>
</comment>
<dbReference type="GO" id="GO:0009246">
    <property type="term" value="P:enterobacterial common antigen biosynthetic process"/>
    <property type="evidence" value="ECO:0007669"/>
    <property type="project" value="TreeGrafter"/>
</dbReference>
<feature type="transmembrane region" description="Helical" evidence="7">
    <location>
        <begin position="193"/>
        <end position="212"/>
    </location>
</feature>